<evidence type="ECO:0000256" key="8">
    <source>
        <dbReference type="HAMAP-Rule" id="MF_01152"/>
    </source>
</evidence>
<feature type="repeat" description="CXXCXGXG motif" evidence="8">
    <location>
        <begin position="148"/>
        <end position="155"/>
    </location>
</feature>
<dbReference type="InterPro" id="IPR018253">
    <property type="entry name" value="DnaJ_domain_CS"/>
</dbReference>
<gene>
    <name evidence="8" type="primary">dnaJ</name>
    <name evidence="12" type="ORF">HKBW3S03_01022</name>
</gene>
<dbReference type="NCBIfam" id="TIGR02349">
    <property type="entry name" value="DnaJ_bact"/>
    <property type="match status" value="1"/>
</dbReference>
<keyword evidence="5 8" id="KW-0143">Chaperone</keyword>
<dbReference type="SUPFAM" id="SSF57938">
    <property type="entry name" value="DnaJ/Hsp40 cysteine-rich domain"/>
    <property type="match status" value="1"/>
</dbReference>
<dbReference type="GO" id="GO:0005737">
    <property type="term" value="C:cytoplasm"/>
    <property type="evidence" value="ECO:0007669"/>
    <property type="project" value="UniProtKB-SubCell"/>
</dbReference>
<proteinExistence type="inferred from homology"/>
<dbReference type="PROSITE" id="PS00636">
    <property type="entry name" value="DNAJ_1"/>
    <property type="match status" value="1"/>
</dbReference>
<comment type="function">
    <text evidence="8">Participates actively in the response to hyperosmotic and heat shock by preventing the aggregation of stress-denatured proteins and by disaggregating proteins, also in an autonomous, DnaK-independent fashion. Unfolded proteins bind initially to DnaJ; upon interaction with the DnaJ-bound protein, DnaK hydrolyzes its bound ATP, resulting in the formation of a stable complex. GrpE releases ADP from DnaK; ATP binding to DnaK triggers the release of the substrate protein, thus completing the reaction cycle. Several rounds of ATP-dependent interactions between DnaJ, DnaK and GrpE are required for fully efficient folding. Also involved, together with DnaK and GrpE, in the DNA replication of plasmids through activation of initiation proteins.</text>
</comment>
<comment type="domain">
    <text evidence="8">The J domain is necessary and sufficient to stimulate DnaK ATPase activity. Zinc center 1 plays an important role in the autonomous, DnaK-independent chaperone activity of DnaJ. Zinc center 2 is essential for interaction with DnaK and for DnaJ activity.</text>
</comment>
<comment type="cofactor">
    <cofactor evidence="8">
        <name>Zn(2+)</name>
        <dbReference type="ChEBI" id="CHEBI:29105"/>
    </cofactor>
    <text evidence="8">Binds 2 Zn(2+) ions per monomer.</text>
</comment>
<dbReference type="Gene3D" id="2.10.230.10">
    <property type="entry name" value="Heat shock protein DnaJ, cysteine-rich domain"/>
    <property type="match status" value="1"/>
</dbReference>
<accession>A0A6V8NHH6</accession>
<keyword evidence="1 8" id="KW-0479">Metal-binding</keyword>
<dbReference type="CDD" id="cd06257">
    <property type="entry name" value="DnaJ"/>
    <property type="match status" value="1"/>
</dbReference>
<feature type="zinc finger region" description="CR-type" evidence="9">
    <location>
        <begin position="135"/>
        <end position="213"/>
    </location>
</feature>
<dbReference type="PANTHER" id="PTHR43096:SF52">
    <property type="entry name" value="DNAJ HOMOLOG 1, MITOCHONDRIAL-RELATED"/>
    <property type="match status" value="1"/>
</dbReference>
<dbReference type="InterPro" id="IPR012724">
    <property type="entry name" value="DnaJ"/>
</dbReference>
<feature type="repeat" description="CXXCXGXG motif" evidence="8">
    <location>
        <begin position="201"/>
        <end position="208"/>
    </location>
</feature>
<evidence type="ECO:0000256" key="5">
    <source>
        <dbReference type="ARBA" id="ARBA00023186"/>
    </source>
</evidence>
<evidence type="ECO:0000256" key="2">
    <source>
        <dbReference type="ARBA" id="ARBA00022737"/>
    </source>
</evidence>
<comment type="similarity">
    <text evidence="6 8">Belongs to the DnaJ family.</text>
</comment>
<dbReference type="Proteomes" id="UP000574717">
    <property type="component" value="Unassembled WGS sequence"/>
</dbReference>
<dbReference type="HAMAP" id="MF_01152">
    <property type="entry name" value="DnaJ"/>
    <property type="match status" value="1"/>
</dbReference>
<dbReference type="EMBL" id="BLRU01000090">
    <property type="protein sequence ID" value="GFP19517.1"/>
    <property type="molecule type" value="Genomic_DNA"/>
</dbReference>
<evidence type="ECO:0000256" key="9">
    <source>
        <dbReference type="PROSITE-ProRule" id="PRU00546"/>
    </source>
</evidence>
<evidence type="ECO:0000313" key="12">
    <source>
        <dbReference type="EMBL" id="GFP19517.1"/>
    </source>
</evidence>
<dbReference type="Gene3D" id="1.10.287.110">
    <property type="entry name" value="DnaJ domain"/>
    <property type="match status" value="1"/>
</dbReference>
<feature type="repeat" description="CXXCXGXG motif" evidence="8">
    <location>
        <begin position="187"/>
        <end position="194"/>
    </location>
</feature>
<dbReference type="PROSITE" id="PS51188">
    <property type="entry name" value="ZF_CR"/>
    <property type="match status" value="1"/>
</dbReference>
<feature type="binding site" evidence="8">
    <location>
        <position position="148"/>
    </location>
    <ligand>
        <name>Zn(2+)</name>
        <dbReference type="ChEBI" id="CHEBI:29105"/>
        <label>1</label>
    </ligand>
</feature>
<dbReference type="GO" id="GO:0042026">
    <property type="term" value="P:protein refolding"/>
    <property type="evidence" value="ECO:0007669"/>
    <property type="project" value="TreeGrafter"/>
</dbReference>
<evidence type="ECO:0000256" key="6">
    <source>
        <dbReference type="ARBA" id="ARBA00061004"/>
    </source>
</evidence>
<dbReference type="FunFam" id="2.10.230.10:FF:000002">
    <property type="entry name" value="Molecular chaperone DnaJ"/>
    <property type="match status" value="1"/>
</dbReference>
<dbReference type="SUPFAM" id="SSF49493">
    <property type="entry name" value="HSP40/DnaJ peptide-binding domain"/>
    <property type="match status" value="2"/>
</dbReference>
<dbReference type="NCBIfam" id="NF008035">
    <property type="entry name" value="PRK10767.1"/>
    <property type="match status" value="1"/>
</dbReference>
<feature type="binding site" evidence="8">
    <location>
        <position position="201"/>
    </location>
    <ligand>
        <name>Zn(2+)</name>
        <dbReference type="ChEBI" id="CHEBI:29105"/>
        <label>1</label>
    </ligand>
</feature>
<dbReference type="CDD" id="cd10747">
    <property type="entry name" value="DnaJ_C"/>
    <property type="match status" value="1"/>
</dbReference>
<dbReference type="Pfam" id="PF01556">
    <property type="entry name" value="DnaJ_C"/>
    <property type="match status" value="1"/>
</dbReference>
<dbReference type="FunFam" id="2.60.260.20:FF:000005">
    <property type="entry name" value="Chaperone protein dnaJ 1, mitochondrial"/>
    <property type="match status" value="1"/>
</dbReference>
<evidence type="ECO:0000259" key="11">
    <source>
        <dbReference type="PROSITE" id="PS51188"/>
    </source>
</evidence>
<dbReference type="InterPro" id="IPR008971">
    <property type="entry name" value="HSP40/DnaJ_pept-bd"/>
</dbReference>
<sequence length="366" mass="39871">MNGKDYYKILGVDKNASQEEIKKAYRKLAQKYHPDVNPNNKSAEEKFKEVSEAYSVLGDEEKRKQYDNRLRYFGEGAQRDFGYGYRPFDFSDLGSFSDLFDFFTGGRTATRTMAPQKGSDITAEVHLSFEDAVKGASTRISVNREEICRTCTGSGAQPGTHPITCPSCGGRGISAINQGFFALSQVCGRCRGQGVIVEKPCPSCRGTGRVTELKKLTVKIPPGVKDGTKIRLKGRGGAGTRGGPAGDLYLITRVAPHPLFKIRGDDVEIELPITFAEAALGAKVTVPTIDGLGNVNIKAGAQSGDVLRLRGKGYPRLGSTGRGNMLIRLKVVVPDKLSRAERDLIEKLANLHGKNPREEMLRKASI</sequence>
<keyword evidence="8" id="KW-0346">Stress response</keyword>
<dbReference type="InterPro" id="IPR036869">
    <property type="entry name" value="J_dom_sf"/>
</dbReference>
<dbReference type="Pfam" id="PF00226">
    <property type="entry name" value="DnaJ"/>
    <property type="match status" value="1"/>
</dbReference>
<dbReference type="GO" id="GO:0008270">
    <property type="term" value="F:zinc ion binding"/>
    <property type="evidence" value="ECO:0007669"/>
    <property type="project" value="UniProtKB-UniRule"/>
</dbReference>
<comment type="subcellular location">
    <subcellularLocation>
        <location evidence="8">Cytoplasm</location>
    </subcellularLocation>
</comment>
<dbReference type="GO" id="GO:0031072">
    <property type="term" value="F:heat shock protein binding"/>
    <property type="evidence" value="ECO:0007669"/>
    <property type="project" value="InterPro"/>
</dbReference>
<feature type="binding site" evidence="8">
    <location>
        <position position="165"/>
    </location>
    <ligand>
        <name>Zn(2+)</name>
        <dbReference type="ChEBI" id="CHEBI:29105"/>
        <label>2</label>
    </ligand>
</feature>
<dbReference type="PANTHER" id="PTHR43096">
    <property type="entry name" value="DNAJ HOMOLOG 1, MITOCHONDRIAL-RELATED"/>
    <property type="match status" value="1"/>
</dbReference>
<evidence type="ECO:0000313" key="13">
    <source>
        <dbReference type="Proteomes" id="UP000574717"/>
    </source>
</evidence>
<name>A0A6V8NHH6_9ACTN</name>
<dbReference type="InterPro" id="IPR002939">
    <property type="entry name" value="DnaJ_C"/>
</dbReference>
<comment type="subunit">
    <text evidence="8">Homodimer.</text>
</comment>
<reference evidence="12 13" key="1">
    <citation type="journal article" date="2020" name="Front. Microbiol.">
        <title>Single-cell genomics of novel Actinobacteria with the Wood-Ljungdahl pathway discovered in a serpentinizing system.</title>
        <authorList>
            <person name="Merino N."/>
            <person name="Kawai M."/>
            <person name="Boyd E.S."/>
            <person name="Colman D.R."/>
            <person name="McGlynn S.E."/>
            <person name="Nealson K.H."/>
            <person name="Kurokawa K."/>
            <person name="Hongoh Y."/>
        </authorList>
    </citation>
    <scope>NUCLEOTIDE SEQUENCE [LARGE SCALE GENOMIC DNA]</scope>
    <source>
        <strain evidence="12 13">S03</strain>
    </source>
</reference>
<dbReference type="GO" id="GO:0051082">
    <property type="term" value="F:unfolded protein binding"/>
    <property type="evidence" value="ECO:0007669"/>
    <property type="project" value="UniProtKB-UniRule"/>
</dbReference>
<dbReference type="InterPro" id="IPR001305">
    <property type="entry name" value="HSP_DnaJ_Cys-rich_dom"/>
</dbReference>
<keyword evidence="2 8" id="KW-0677">Repeat</keyword>
<evidence type="ECO:0000256" key="7">
    <source>
        <dbReference type="ARBA" id="ARBA00067609"/>
    </source>
</evidence>
<feature type="binding site" evidence="8">
    <location>
        <position position="168"/>
    </location>
    <ligand>
        <name>Zn(2+)</name>
        <dbReference type="ChEBI" id="CHEBI:29105"/>
        <label>2</label>
    </ligand>
</feature>
<dbReference type="InterPro" id="IPR001623">
    <property type="entry name" value="DnaJ_domain"/>
</dbReference>
<evidence type="ECO:0000256" key="1">
    <source>
        <dbReference type="ARBA" id="ARBA00022723"/>
    </source>
</evidence>
<dbReference type="RefSeq" id="WP_176236963.1">
    <property type="nucleotide sequence ID" value="NZ_BLRU01000090.1"/>
</dbReference>
<feature type="binding site" evidence="8">
    <location>
        <position position="151"/>
    </location>
    <ligand>
        <name>Zn(2+)</name>
        <dbReference type="ChEBI" id="CHEBI:29105"/>
        <label>1</label>
    </ligand>
</feature>
<keyword evidence="8" id="KW-0235">DNA replication</keyword>
<dbReference type="PRINTS" id="PR00625">
    <property type="entry name" value="JDOMAIN"/>
</dbReference>
<organism evidence="12 13">
    <name type="scientific">Candidatus Hakubella thermalkaliphila</name>
    <dbReference type="NCBI Taxonomy" id="2754717"/>
    <lineage>
        <taxon>Bacteria</taxon>
        <taxon>Bacillati</taxon>
        <taxon>Actinomycetota</taxon>
        <taxon>Actinomycetota incertae sedis</taxon>
        <taxon>Candidatus Hakubellales</taxon>
        <taxon>Candidatus Hakubellaceae</taxon>
        <taxon>Candidatus Hakubella</taxon>
    </lineage>
</organism>
<feature type="binding site" evidence="8">
    <location>
        <position position="187"/>
    </location>
    <ligand>
        <name>Zn(2+)</name>
        <dbReference type="ChEBI" id="CHEBI:29105"/>
        <label>2</label>
    </ligand>
</feature>
<feature type="binding site" evidence="8">
    <location>
        <position position="190"/>
    </location>
    <ligand>
        <name>Zn(2+)</name>
        <dbReference type="ChEBI" id="CHEBI:29105"/>
        <label>2</label>
    </ligand>
</feature>
<feature type="repeat" description="CXXCXGXG motif" evidence="8">
    <location>
        <begin position="165"/>
        <end position="172"/>
    </location>
</feature>
<dbReference type="InterPro" id="IPR036410">
    <property type="entry name" value="HSP_DnaJ_Cys-rich_dom_sf"/>
</dbReference>
<evidence type="ECO:0000256" key="4">
    <source>
        <dbReference type="ARBA" id="ARBA00022833"/>
    </source>
</evidence>
<dbReference type="GO" id="GO:0005524">
    <property type="term" value="F:ATP binding"/>
    <property type="evidence" value="ECO:0007669"/>
    <property type="project" value="InterPro"/>
</dbReference>
<keyword evidence="3 8" id="KW-0863">Zinc-finger</keyword>
<dbReference type="GO" id="GO:0009408">
    <property type="term" value="P:response to heat"/>
    <property type="evidence" value="ECO:0007669"/>
    <property type="project" value="InterPro"/>
</dbReference>
<dbReference type="PROSITE" id="PS50076">
    <property type="entry name" value="DNAJ_2"/>
    <property type="match status" value="1"/>
</dbReference>
<feature type="domain" description="CR-type" evidence="11">
    <location>
        <begin position="135"/>
        <end position="213"/>
    </location>
</feature>
<keyword evidence="8" id="KW-0963">Cytoplasm</keyword>
<dbReference type="SUPFAM" id="SSF46565">
    <property type="entry name" value="Chaperone J-domain"/>
    <property type="match status" value="1"/>
</dbReference>
<keyword evidence="4 8" id="KW-0862">Zinc</keyword>
<evidence type="ECO:0000256" key="3">
    <source>
        <dbReference type="ARBA" id="ARBA00022771"/>
    </source>
</evidence>
<dbReference type="SMART" id="SM00271">
    <property type="entry name" value="DnaJ"/>
    <property type="match status" value="1"/>
</dbReference>
<dbReference type="Pfam" id="PF00684">
    <property type="entry name" value="DnaJ_CXXCXGXG"/>
    <property type="match status" value="1"/>
</dbReference>
<dbReference type="GO" id="GO:0006260">
    <property type="term" value="P:DNA replication"/>
    <property type="evidence" value="ECO:0007669"/>
    <property type="project" value="UniProtKB-KW"/>
</dbReference>
<protein>
    <recommendedName>
        <fullName evidence="7 8">Chaperone protein DnaJ</fullName>
    </recommendedName>
</protein>
<dbReference type="AlphaFoldDB" id="A0A6V8NHH6"/>
<feature type="domain" description="J" evidence="10">
    <location>
        <begin position="5"/>
        <end position="70"/>
    </location>
</feature>
<dbReference type="Gene3D" id="2.60.260.20">
    <property type="entry name" value="Urease metallochaperone UreE, N-terminal domain"/>
    <property type="match status" value="2"/>
</dbReference>
<dbReference type="CDD" id="cd10719">
    <property type="entry name" value="DnaJ_zf"/>
    <property type="match status" value="1"/>
</dbReference>
<evidence type="ECO:0000259" key="10">
    <source>
        <dbReference type="PROSITE" id="PS50076"/>
    </source>
</evidence>
<comment type="caution">
    <text evidence="12">The sequence shown here is derived from an EMBL/GenBank/DDBJ whole genome shotgun (WGS) entry which is preliminary data.</text>
</comment>
<feature type="binding site" evidence="8">
    <location>
        <position position="204"/>
    </location>
    <ligand>
        <name>Zn(2+)</name>
        <dbReference type="ChEBI" id="CHEBI:29105"/>
        <label>1</label>
    </ligand>
</feature>